<accession>A0A553UQK5</accession>
<evidence type="ECO:0000313" key="7">
    <source>
        <dbReference type="Proteomes" id="UP000319322"/>
    </source>
</evidence>
<reference evidence="6 7" key="3">
    <citation type="submission" date="2019-07" db="EMBL/GenBank/DDBJ databases">
        <authorList>
            <person name="Papic B."/>
        </authorList>
    </citation>
    <scope>NUCLEOTIDE SEQUENCE [LARGE SCALE GENOMIC DNA]</scope>
    <source>
        <strain evidence="6 7">L8b</strain>
    </source>
</reference>
<comment type="caution">
    <text evidence="6">The sequence shown here is derived from an EMBL/GenBank/DDBJ whole genome shotgun (WGS) entry which is preliminary data.</text>
</comment>
<evidence type="ECO:0000259" key="5">
    <source>
        <dbReference type="SMART" id="SM00849"/>
    </source>
</evidence>
<dbReference type="SUPFAM" id="SSF56281">
    <property type="entry name" value="Metallo-hydrolase/oxidoreductase"/>
    <property type="match status" value="1"/>
</dbReference>
<keyword evidence="3 6" id="KW-0378">Hydrolase</keyword>
<organism evidence="6 7">
    <name type="scientific">Helicobacter mehlei</name>
    <dbReference type="NCBI Taxonomy" id="2316080"/>
    <lineage>
        <taxon>Bacteria</taxon>
        <taxon>Pseudomonadati</taxon>
        <taxon>Campylobacterota</taxon>
        <taxon>Epsilonproteobacteria</taxon>
        <taxon>Campylobacterales</taxon>
        <taxon>Helicobacteraceae</taxon>
        <taxon>Helicobacter</taxon>
    </lineage>
</organism>
<reference evidence="7" key="1">
    <citation type="submission" date="2019-07" db="EMBL/GenBank/DDBJ databases">
        <title>Helicobacter labacensis sp. nov., Helicobacter mehlei sp. nov. and Helicobacter vulpis sp. nov., isolated from gastric mucosa of red fox (Vulpis vulpis).</title>
        <authorList>
            <person name="Papic B."/>
        </authorList>
    </citation>
    <scope>NUCLEOTIDE SEQUENCE [LARGE SCALE GENOMIC DNA]</scope>
    <source>
        <strain evidence="7">L8b</strain>
    </source>
</reference>
<dbReference type="InterPro" id="IPR051453">
    <property type="entry name" value="MBL_Glyoxalase_II"/>
</dbReference>
<evidence type="ECO:0000256" key="2">
    <source>
        <dbReference type="ARBA" id="ARBA00022723"/>
    </source>
</evidence>
<evidence type="ECO:0000313" key="6">
    <source>
        <dbReference type="EMBL" id="TSA82500.1"/>
    </source>
</evidence>
<dbReference type="OrthoDB" id="9802991at2"/>
<gene>
    <name evidence="6" type="ORF">FNE76_05720</name>
</gene>
<dbReference type="GO" id="GO:0016787">
    <property type="term" value="F:hydrolase activity"/>
    <property type="evidence" value="ECO:0007669"/>
    <property type="project" value="UniProtKB-KW"/>
</dbReference>
<dbReference type="GO" id="GO:0046872">
    <property type="term" value="F:metal ion binding"/>
    <property type="evidence" value="ECO:0007669"/>
    <property type="project" value="UniProtKB-KW"/>
</dbReference>
<dbReference type="InterPro" id="IPR001279">
    <property type="entry name" value="Metallo-B-lactamas"/>
</dbReference>
<feature type="domain" description="Metallo-beta-lactamase" evidence="5">
    <location>
        <begin position="12"/>
        <end position="185"/>
    </location>
</feature>
<dbReference type="InterPro" id="IPR036866">
    <property type="entry name" value="RibonucZ/Hydroxyglut_hydro"/>
</dbReference>
<keyword evidence="2" id="KW-0479">Metal-binding</keyword>
<dbReference type="Pfam" id="PF00753">
    <property type="entry name" value="Lactamase_B"/>
    <property type="match status" value="1"/>
</dbReference>
<dbReference type="CDD" id="cd06262">
    <property type="entry name" value="metallo-hydrolase-like_MBL-fold"/>
    <property type="match status" value="1"/>
</dbReference>
<protein>
    <submittedName>
        <fullName evidence="6">MBL fold metallo-hydrolase</fullName>
    </submittedName>
</protein>
<dbReference type="AlphaFoldDB" id="A0A553UQK5"/>
<sequence length="205" mass="22933">MQLEIQAFGNTQTNCYIAHLEQGDLIVDPGMGACGWVLEHAKNPLAILITHGHYDHVWDVHALKKALPHVPLFAHQEDIFMLTTDCFGLGLTPCTKADIEPITCAKSTQTFEIAGIPIVYWHFPGHTPGCCMVEVQQNFFSGDFIFYRSIGRYDFPYSNPKDMKDSLLRLQALESPTDKPIYPGHGQSTSLKAEQPHLGSWIAHL</sequence>
<dbReference type="PANTHER" id="PTHR46233">
    <property type="entry name" value="HYDROXYACYLGLUTATHIONE HYDROLASE GLOC"/>
    <property type="match status" value="1"/>
</dbReference>
<evidence type="ECO:0000256" key="3">
    <source>
        <dbReference type="ARBA" id="ARBA00022801"/>
    </source>
</evidence>
<dbReference type="Proteomes" id="UP000319322">
    <property type="component" value="Unassembled WGS sequence"/>
</dbReference>
<dbReference type="PANTHER" id="PTHR46233:SF3">
    <property type="entry name" value="HYDROXYACYLGLUTATHIONE HYDROLASE GLOC"/>
    <property type="match status" value="1"/>
</dbReference>
<keyword evidence="4" id="KW-0862">Zinc</keyword>
<keyword evidence="7" id="KW-1185">Reference proteome</keyword>
<dbReference type="SMART" id="SM00849">
    <property type="entry name" value="Lactamase_B"/>
    <property type="match status" value="1"/>
</dbReference>
<proteinExistence type="predicted"/>
<evidence type="ECO:0000256" key="1">
    <source>
        <dbReference type="ARBA" id="ARBA00001947"/>
    </source>
</evidence>
<comment type="cofactor">
    <cofactor evidence="1">
        <name>Zn(2+)</name>
        <dbReference type="ChEBI" id="CHEBI:29105"/>
    </cofactor>
</comment>
<dbReference type="Gene3D" id="3.60.15.10">
    <property type="entry name" value="Ribonuclease Z/Hydroxyacylglutathione hydrolase-like"/>
    <property type="match status" value="1"/>
</dbReference>
<dbReference type="EMBL" id="VKGC01000014">
    <property type="protein sequence ID" value="TSA82500.1"/>
    <property type="molecule type" value="Genomic_DNA"/>
</dbReference>
<dbReference type="RefSeq" id="WP_120948526.1">
    <property type="nucleotide sequence ID" value="NZ_QXQP01000017.1"/>
</dbReference>
<evidence type="ECO:0000256" key="4">
    <source>
        <dbReference type="ARBA" id="ARBA00022833"/>
    </source>
</evidence>
<name>A0A553UQK5_9HELI</name>
<reference evidence="6 7" key="2">
    <citation type="submission" date="2019-07" db="EMBL/GenBank/DDBJ databases">
        <title>Helicobacter labacensis sp. nov., Helicobacter mehlei sp. nov. and Helicobacter vulpis sp. nov., isolated from gastric mucosa of red fox (Vulpis vulpis).</title>
        <authorList>
            <person name="Kusar D."/>
            <person name="Gruntar I."/>
            <person name="Pate M."/>
            <person name="Zajc U."/>
            <person name="Ocepek M."/>
        </authorList>
    </citation>
    <scope>NUCLEOTIDE SEQUENCE [LARGE SCALE GENOMIC DNA]</scope>
    <source>
        <strain evidence="6 7">L8b</strain>
    </source>
</reference>